<evidence type="ECO:0000313" key="3">
    <source>
        <dbReference type="Proteomes" id="UP001374535"/>
    </source>
</evidence>
<accession>A0AAQ3NJ54</accession>
<proteinExistence type="predicted"/>
<keyword evidence="3" id="KW-1185">Reference proteome</keyword>
<dbReference type="Proteomes" id="UP001374535">
    <property type="component" value="Chromosome 5"/>
</dbReference>
<organism evidence="2 3">
    <name type="scientific">Vigna mungo</name>
    <name type="common">Black gram</name>
    <name type="synonym">Phaseolus mungo</name>
    <dbReference type="NCBI Taxonomy" id="3915"/>
    <lineage>
        <taxon>Eukaryota</taxon>
        <taxon>Viridiplantae</taxon>
        <taxon>Streptophyta</taxon>
        <taxon>Embryophyta</taxon>
        <taxon>Tracheophyta</taxon>
        <taxon>Spermatophyta</taxon>
        <taxon>Magnoliopsida</taxon>
        <taxon>eudicotyledons</taxon>
        <taxon>Gunneridae</taxon>
        <taxon>Pentapetalae</taxon>
        <taxon>rosids</taxon>
        <taxon>fabids</taxon>
        <taxon>Fabales</taxon>
        <taxon>Fabaceae</taxon>
        <taxon>Papilionoideae</taxon>
        <taxon>50 kb inversion clade</taxon>
        <taxon>NPAAA clade</taxon>
        <taxon>indigoferoid/millettioid clade</taxon>
        <taxon>Phaseoleae</taxon>
        <taxon>Vigna</taxon>
    </lineage>
</organism>
<keyword evidence="1" id="KW-0472">Membrane</keyword>
<keyword evidence="1" id="KW-1133">Transmembrane helix</keyword>
<feature type="transmembrane region" description="Helical" evidence="1">
    <location>
        <begin position="32"/>
        <end position="51"/>
    </location>
</feature>
<reference evidence="2 3" key="1">
    <citation type="journal article" date="2023" name="Life. Sci Alliance">
        <title>Evolutionary insights into 3D genome organization and epigenetic landscape of Vigna mungo.</title>
        <authorList>
            <person name="Junaid A."/>
            <person name="Singh B."/>
            <person name="Bhatia S."/>
        </authorList>
    </citation>
    <scope>NUCLEOTIDE SEQUENCE [LARGE SCALE GENOMIC DNA]</scope>
    <source>
        <strain evidence="2">Urdbean</strain>
    </source>
</reference>
<evidence type="ECO:0000313" key="2">
    <source>
        <dbReference type="EMBL" id="WVZ11280.1"/>
    </source>
</evidence>
<keyword evidence="1" id="KW-0812">Transmembrane</keyword>
<evidence type="ECO:0000256" key="1">
    <source>
        <dbReference type="SAM" id="Phobius"/>
    </source>
</evidence>
<dbReference type="EMBL" id="CP144696">
    <property type="protein sequence ID" value="WVZ11280.1"/>
    <property type="molecule type" value="Genomic_DNA"/>
</dbReference>
<sequence>MYNVRRSCRSLLTSVNFCPCFFYDLHYFFHTLAWLVLLCFLVTPSFSLNYLPRQVLPKPKVLFYLRHGDPLSTRMKIIQITNTLQLLQNKSLEHTWKNISHKQNGEMFYINDILITC</sequence>
<name>A0AAQ3NJ54_VIGMU</name>
<dbReference type="AlphaFoldDB" id="A0AAQ3NJ54"/>
<protein>
    <submittedName>
        <fullName evidence="2">Uncharacterized protein</fullName>
    </submittedName>
</protein>
<gene>
    <name evidence="2" type="ORF">V8G54_015810</name>
</gene>